<evidence type="ECO:0000313" key="3">
    <source>
        <dbReference type="Proteomes" id="UP000784294"/>
    </source>
</evidence>
<feature type="region of interest" description="Disordered" evidence="1">
    <location>
        <begin position="67"/>
        <end position="94"/>
    </location>
</feature>
<name>A0A448XR41_9PLAT</name>
<comment type="caution">
    <text evidence="2">The sequence shown here is derived from an EMBL/GenBank/DDBJ whole genome shotgun (WGS) entry which is preliminary data.</text>
</comment>
<evidence type="ECO:0000313" key="2">
    <source>
        <dbReference type="EMBL" id="VEL42841.1"/>
    </source>
</evidence>
<reference evidence="2" key="1">
    <citation type="submission" date="2018-11" db="EMBL/GenBank/DDBJ databases">
        <authorList>
            <consortium name="Pathogen Informatics"/>
        </authorList>
    </citation>
    <scope>NUCLEOTIDE SEQUENCE</scope>
</reference>
<dbReference type="AlphaFoldDB" id="A0A448XR41"/>
<keyword evidence="3" id="KW-1185">Reference proteome</keyword>
<protein>
    <submittedName>
        <fullName evidence="2">Uncharacterized protein</fullName>
    </submittedName>
</protein>
<dbReference type="Proteomes" id="UP000784294">
    <property type="component" value="Unassembled WGS sequence"/>
</dbReference>
<organism evidence="2 3">
    <name type="scientific">Protopolystoma xenopodis</name>
    <dbReference type="NCBI Taxonomy" id="117903"/>
    <lineage>
        <taxon>Eukaryota</taxon>
        <taxon>Metazoa</taxon>
        <taxon>Spiralia</taxon>
        <taxon>Lophotrochozoa</taxon>
        <taxon>Platyhelminthes</taxon>
        <taxon>Monogenea</taxon>
        <taxon>Polyopisthocotylea</taxon>
        <taxon>Polystomatidea</taxon>
        <taxon>Polystomatidae</taxon>
        <taxon>Protopolystoma</taxon>
    </lineage>
</organism>
<dbReference type="EMBL" id="CAAALY010277013">
    <property type="protein sequence ID" value="VEL42841.1"/>
    <property type="molecule type" value="Genomic_DNA"/>
</dbReference>
<feature type="region of interest" description="Disordered" evidence="1">
    <location>
        <begin position="1"/>
        <end position="21"/>
    </location>
</feature>
<proteinExistence type="predicted"/>
<accession>A0A448XR41</accession>
<sequence length="94" mass="10755">MGRLKGTEKKEGRGGQRGSRVVCNQSSQGCIQLVGVRRLAHGRVRYEFMSCLLEFYGATEANLQQMDKQRQDLTRPIGLHKRRQEPRGRLISQL</sequence>
<gene>
    <name evidence="2" type="ORF">PXEA_LOCUS36281</name>
</gene>
<feature type="compositionally biased region" description="Basic and acidic residues" evidence="1">
    <location>
        <begin position="1"/>
        <end position="14"/>
    </location>
</feature>
<evidence type="ECO:0000256" key="1">
    <source>
        <dbReference type="SAM" id="MobiDB-lite"/>
    </source>
</evidence>